<organism evidence="1 2">
    <name type="scientific">Racocetra persica</name>
    <dbReference type="NCBI Taxonomy" id="160502"/>
    <lineage>
        <taxon>Eukaryota</taxon>
        <taxon>Fungi</taxon>
        <taxon>Fungi incertae sedis</taxon>
        <taxon>Mucoromycota</taxon>
        <taxon>Glomeromycotina</taxon>
        <taxon>Glomeromycetes</taxon>
        <taxon>Diversisporales</taxon>
        <taxon>Gigasporaceae</taxon>
        <taxon>Racocetra</taxon>
    </lineage>
</organism>
<keyword evidence="2" id="KW-1185">Reference proteome</keyword>
<dbReference type="EMBL" id="CAJVQC010088340">
    <property type="protein sequence ID" value="CAG8824043.1"/>
    <property type="molecule type" value="Genomic_DNA"/>
</dbReference>
<protein>
    <submittedName>
        <fullName evidence="1">27186_t:CDS:1</fullName>
    </submittedName>
</protein>
<feature type="non-terminal residue" evidence="1">
    <location>
        <position position="1"/>
    </location>
</feature>
<reference evidence="1" key="1">
    <citation type="submission" date="2021-06" db="EMBL/GenBank/DDBJ databases">
        <authorList>
            <person name="Kallberg Y."/>
            <person name="Tangrot J."/>
            <person name="Rosling A."/>
        </authorList>
    </citation>
    <scope>NUCLEOTIDE SEQUENCE</scope>
    <source>
        <strain evidence="1">MA461A</strain>
    </source>
</reference>
<gene>
    <name evidence="1" type="ORF">RPERSI_LOCUS26155</name>
</gene>
<comment type="caution">
    <text evidence="1">The sequence shown here is derived from an EMBL/GenBank/DDBJ whole genome shotgun (WGS) entry which is preliminary data.</text>
</comment>
<proteinExistence type="predicted"/>
<evidence type="ECO:0000313" key="1">
    <source>
        <dbReference type="EMBL" id="CAG8824043.1"/>
    </source>
</evidence>
<name>A0ACA9S3Z7_9GLOM</name>
<evidence type="ECO:0000313" key="2">
    <source>
        <dbReference type="Proteomes" id="UP000789920"/>
    </source>
</evidence>
<sequence>FEPNVESVSNCELTKLKYPESYYLHRKGTNKDKKKVSKWNMNPAERRNPCV</sequence>
<accession>A0ACA9S3Z7</accession>
<dbReference type="Proteomes" id="UP000789920">
    <property type="component" value="Unassembled WGS sequence"/>
</dbReference>